<evidence type="ECO:0000259" key="6">
    <source>
        <dbReference type="PROSITE" id="PS00703"/>
    </source>
</evidence>
<dbReference type="InterPro" id="IPR008286">
    <property type="entry name" value="Prn/Lys/Arg_de-COase_C"/>
</dbReference>
<dbReference type="InterPro" id="IPR015422">
    <property type="entry name" value="PyrdxlP-dep_Trfase_small"/>
</dbReference>
<dbReference type="Gene3D" id="3.40.640.10">
    <property type="entry name" value="Type I PLP-dependent aspartate aminotransferase-like (Major domain)"/>
    <property type="match status" value="1"/>
</dbReference>
<sequence length="769" mass="84391">MIERTSKLLRYRVLIVDAMLANPSSAGGHVVRDLVQEFEARSVEVIGASTMQDGEAIALADANIDCVFVRWNTGQGEAVSGATAIDLLRSIRGRNAEVPIFLMGERSREHAPDLEAMSLANEFVWTLEDTSPFIAGRALVAMHRYKDNLLPPFTKALFDYTATREYSWAVPGHQGGVAFTKTPQGRAFFDFFGENLFRTDTGIERTPLGSLLDHEGPCGEAEKYAARVFGAHASYSVLNGTSGSNRTILSAIVADNEFAVCDRNCHKSIEQGLVISGGIPVFLVPTRNRYGIIGPIPPREFAAQSIAQKIETHPLASRAAKRKPVYAVVTNCTYDGMCYDAEQVQYQLARSVDVIHFDEAWYAYARFNPLYAKRFGMRGDPREHGADQPTLFVTHSTHKLLAALSQASYIHLRSGRRPIVASRFNEAYMAQATTSPLYAIIAANEIGASMMDGPRGRALTQEVIDEAVDFRQTLARVHREFARKREWFFTPWNAPEVTDPATGEKVAFADAPKSLLASDPSCWVLHPGEKWHGFDGLPDGWCMLDPIKAGIVCPGMGEDGELEASGIPAAVLSAYLYRFGIIPSRTTDFMVLCLFSVGITKGKWGTLVNTLLQFKRAYDANQPLTESLPDLLARAPQRYAGMGLRDLANDMFAKMKSSAMDKAQAAAFAALPRPVLTPRQANAKLMAGDVELLPLAQMAERTIAVGAIPYPPGIPILMPGESAGAADGPWLRYLHSLGHWNDAFPGFEKVVEGAVVENGRYQFWCVKED</sequence>
<dbReference type="InterPro" id="IPR005308">
    <property type="entry name" value="OKR_de-COase_N"/>
</dbReference>
<dbReference type="SUPFAM" id="SSF53383">
    <property type="entry name" value="PLP-dependent transferases"/>
    <property type="match status" value="1"/>
</dbReference>
<dbReference type="FunFam" id="3.40.640.10:FF:000008">
    <property type="entry name" value="Lysine decarboxylase, inducible"/>
    <property type="match status" value="1"/>
</dbReference>
<keyword evidence="4 7" id="KW-0456">Lyase</keyword>
<evidence type="ECO:0000256" key="2">
    <source>
        <dbReference type="ARBA" id="ARBA00022793"/>
    </source>
</evidence>
<protein>
    <submittedName>
        <fullName evidence="7">Arginine decarboxylase</fullName>
        <ecNumber evidence="7">4.1.1.19</ecNumber>
    </submittedName>
</protein>
<dbReference type="GO" id="GO:0006527">
    <property type="term" value="P:L-arginine catabolic process"/>
    <property type="evidence" value="ECO:0007669"/>
    <property type="project" value="TreeGrafter"/>
</dbReference>
<accession>A0A4R5MG15</accession>
<dbReference type="EC" id="4.1.1.19" evidence="7"/>
<dbReference type="InterPro" id="IPR015424">
    <property type="entry name" value="PyrdxlP-dep_Trfase"/>
</dbReference>
<dbReference type="EMBL" id="SMRP01000002">
    <property type="protein sequence ID" value="TDG25567.1"/>
    <property type="molecule type" value="Genomic_DNA"/>
</dbReference>
<keyword evidence="3 5" id="KW-0663">Pyridoxal phosphate</keyword>
<dbReference type="RefSeq" id="WP_133194113.1">
    <property type="nucleotide sequence ID" value="NZ_JBHUCW010000006.1"/>
</dbReference>
<organism evidence="7 8">
    <name type="scientific">Paraburkholderia silviterrae</name>
    <dbReference type="NCBI Taxonomy" id="2528715"/>
    <lineage>
        <taxon>Bacteria</taxon>
        <taxon>Pseudomonadati</taxon>
        <taxon>Pseudomonadota</taxon>
        <taxon>Betaproteobacteria</taxon>
        <taxon>Burkholderiales</taxon>
        <taxon>Burkholderiaceae</taxon>
        <taxon>Paraburkholderia</taxon>
    </lineage>
</organism>
<reference evidence="7 8" key="1">
    <citation type="submission" date="2019-03" db="EMBL/GenBank/DDBJ databases">
        <title>Paraburkholderia sp. 4M-K11, isolated from subtropical forest soil.</title>
        <authorList>
            <person name="Gao Z.-H."/>
            <person name="Qiu L.-H."/>
        </authorList>
    </citation>
    <scope>NUCLEOTIDE SEQUENCE [LARGE SCALE GENOMIC DNA]</scope>
    <source>
        <strain evidence="7 8">4M-K11</strain>
    </source>
</reference>
<evidence type="ECO:0000256" key="5">
    <source>
        <dbReference type="PIRSR" id="PIRSR009393-1"/>
    </source>
</evidence>
<dbReference type="Pfam" id="PF03711">
    <property type="entry name" value="OKR_DC_1_C"/>
    <property type="match status" value="1"/>
</dbReference>
<dbReference type="InterPro" id="IPR000310">
    <property type="entry name" value="Orn/Lys/Arg_deCO2ase_major_dom"/>
</dbReference>
<dbReference type="GO" id="GO:0008792">
    <property type="term" value="F:arginine decarboxylase activity"/>
    <property type="evidence" value="ECO:0007669"/>
    <property type="project" value="UniProtKB-EC"/>
</dbReference>
<comment type="caution">
    <text evidence="7">The sequence shown here is derived from an EMBL/GenBank/DDBJ whole genome shotgun (WGS) entry which is preliminary data.</text>
</comment>
<dbReference type="PROSITE" id="PS00703">
    <property type="entry name" value="OKR_DC_1"/>
    <property type="match status" value="1"/>
</dbReference>
<dbReference type="Gene3D" id="3.40.50.2300">
    <property type="match status" value="1"/>
</dbReference>
<comment type="similarity">
    <text evidence="1">Belongs to the Orn/Lys/Arg decarboxylase class-I family.</text>
</comment>
<dbReference type="Gene3D" id="3.90.100.10">
    <property type="entry name" value="Orn/Lys/Arg decarboxylase, C-terminal domain"/>
    <property type="match status" value="1"/>
</dbReference>
<evidence type="ECO:0000256" key="4">
    <source>
        <dbReference type="ARBA" id="ARBA00023239"/>
    </source>
</evidence>
<dbReference type="CDD" id="cd00615">
    <property type="entry name" value="Orn_deC_like"/>
    <property type="match status" value="1"/>
</dbReference>
<dbReference type="SUPFAM" id="SSF55904">
    <property type="entry name" value="Ornithine decarboxylase C-terminal domain"/>
    <property type="match status" value="1"/>
</dbReference>
<feature type="domain" description="Orn/Lys/Arg decarboxylases family 1 pyridoxal-P attachment site" evidence="6">
    <location>
        <begin position="394"/>
        <end position="408"/>
    </location>
</feature>
<dbReference type="GO" id="GO:0005829">
    <property type="term" value="C:cytosol"/>
    <property type="evidence" value="ECO:0007669"/>
    <property type="project" value="TreeGrafter"/>
</dbReference>
<evidence type="ECO:0000313" key="7">
    <source>
        <dbReference type="EMBL" id="TDG25567.1"/>
    </source>
</evidence>
<evidence type="ECO:0000313" key="8">
    <source>
        <dbReference type="Proteomes" id="UP000295722"/>
    </source>
</evidence>
<dbReference type="PANTHER" id="PTHR45229:SF3">
    <property type="entry name" value="BIODEGRADATIVE ARGININE DECARBOXYLASE"/>
    <property type="match status" value="1"/>
</dbReference>
<dbReference type="PANTHER" id="PTHR45229">
    <property type="entry name" value="CONSTITUTIVE ORNITHINE DECARBOXYLASE"/>
    <property type="match status" value="1"/>
</dbReference>
<name>A0A4R5MG15_9BURK</name>
<dbReference type="InterPro" id="IPR015421">
    <property type="entry name" value="PyrdxlP-dep_Trfase_major"/>
</dbReference>
<dbReference type="GO" id="GO:0030170">
    <property type="term" value="F:pyridoxal phosphate binding"/>
    <property type="evidence" value="ECO:0007669"/>
    <property type="project" value="TreeGrafter"/>
</dbReference>
<dbReference type="InterPro" id="IPR011193">
    <property type="entry name" value="Orn/lys/arg_de-COase"/>
</dbReference>
<keyword evidence="8" id="KW-1185">Reference proteome</keyword>
<dbReference type="AlphaFoldDB" id="A0A4R5MG15"/>
<dbReference type="InterPro" id="IPR036633">
    <property type="entry name" value="Prn/Lys/Arg_de-COase_C_sf"/>
</dbReference>
<evidence type="ECO:0000256" key="3">
    <source>
        <dbReference type="ARBA" id="ARBA00022898"/>
    </source>
</evidence>
<gene>
    <name evidence="7" type="ORF">EYW47_07040</name>
</gene>
<keyword evidence="2" id="KW-0210">Decarboxylase</keyword>
<proteinExistence type="inferred from homology"/>
<dbReference type="OrthoDB" id="9761189at2"/>
<dbReference type="Pfam" id="PF03709">
    <property type="entry name" value="OKR_DC_1_N"/>
    <property type="match status" value="1"/>
</dbReference>
<evidence type="ECO:0000256" key="1">
    <source>
        <dbReference type="ARBA" id="ARBA00010671"/>
    </source>
</evidence>
<dbReference type="Pfam" id="PF01276">
    <property type="entry name" value="OKR_DC_1"/>
    <property type="match status" value="1"/>
</dbReference>
<feature type="modified residue" description="N6-(pyridoxal phosphate)lysine" evidence="5">
    <location>
        <position position="399"/>
    </location>
</feature>
<dbReference type="PIRSF" id="PIRSF009393">
    <property type="entry name" value="Orn_decarb"/>
    <property type="match status" value="1"/>
</dbReference>
<dbReference type="Gene3D" id="3.90.1150.10">
    <property type="entry name" value="Aspartate Aminotransferase, domain 1"/>
    <property type="match status" value="1"/>
</dbReference>
<dbReference type="Proteomes" id="UP000295722">
    <property type="component" value="Unassembled WGS sequence"/>
</dbReference>